<dbReference type="EMBL" id="JMEE01000039">
    <property type="protein sequence ID" value="RWR01196.1"/>
    <property type="molecule type" value="Genomic_DNA"/>
</dbReference>
<keyword evidence="3" id="KW-1185">Reference proteome</keyword>
<evidence type="ECO:0000313" key="2">
    <source>
        <dbReference type="EMBL" id="RWR01196.1"/>
    </source>
</evidence>
<dbReference type="SUPFAM" id="SSF53448">
    <property type="entry name" value="Nucleotide-diphospho-sugar transferases"/>
    <property type="match status" value="1"/>
</dbReference>
<dbReference type="Pfam" id="PF00535">
    <property type="entry name" value="Glycos_transf_2"/>
    <property type="match status" value="1"/>
</dbReference>
<evidence type="ECO:0000313" key="3">
    <source>
        <dbReference type="Proteomes" id="UP000288794"/>
    </source>
</evidence>
<protein>
    <submittedName>
        <fullName evidence="2">Glycosyl transferase family 2</fullName>
    </submittedName>
</protein>
<evidence type="ECO:0000259" key="1">
    <source>
        <dbReference type="Pfam" id="PF00535"/>
    </source>
</evidence>
<feature type="domain" description="Glycosyltransferase 2-like" evidence="1">
    <location>
        <begin position="7"/>
        <end position="144"/>
    </location>
</feature>
<keyword evidence="2" id="KW-0808">Transferase</keyword>
<organism evidence="2 3">
    <name type="scientific">[Pantoea] beijingensis</name>
    <dbReference type="NCBI Taxonomy" id="1324864"/>
    <lineage>
        <taxon>Bacteria</taxon>
        <taxon>Pseudomonadati</taxon>
        <taxon>Pseudomonadota</taxon>
        <taxon>Gammaproteobacteria</taxon>
        <taxon>Enterobacterales</taxon>
        <taxon>Erwiniaceae</taxon>
        <taxon>Erwinia</taxon>
    </lineage>
</organism>
<dbReference type="AlphaFoldDB" id="A0A443IBB6"/>
<dbReference type="InterPro" id="IPR029044">
    <property type="entry name" value="Nucleotide-diphossugar_trans"/>
</dbReference>
<dbReference type="GO" id="GO:0016740">
    <property type="term" value="F:transferase activity"/>
    <property type="evidence" value="ECO:0007669"/>
    <property type="project" value="UniProtKB-KW"/>
</dbReference>
<accession>A0A443IBB6</accession>
<name>A0A443IBB6_9GAMM</name>
<dbReference type="Proteomes" id="UP000288794">
    <property type="component" value="Unassembled WGS sequence"/>
</dbReference>
<dbReference type="InterPro" id="IPR050834">
    <property type="entry name" value="Glycosyltransf_2"/>
</dbReference>
<gene>
    <name evidence="2" type="ORF">ED28_14845</name>
</gene>
<proteinExistence type="predicted"/>
<reference evidence="2 3" key="1">
    <citation type="submission" date="2014-04" db="EMBL/GenBank/DDBJ databases">
        <title>Draft genome sequence of Pantoea beijingensis strain LMG 27579, an emerging pathogen to Pleurotus eryngii with potential industrial application.</title>
        <authorList>
            <person name="Xu F."/>
            <person name="Liu Y."/>
            <person name="Wang S."/>
            <person name="Yin Y."/>
            <person name="Ma Y."/>
            <person name="Zhao S."/>
            <person name="Rong C."/>
        </authorList>
    </citation>
    <scope>NUCLEOTIDE SEQUENCE [LARGE SCALE GENOMIC DNA]</scope>
    <source>
        <strain evidence="2 3">LMG 27579</strain>
    </source>
</reference>
<comment type="caution">
    <text evidence="2">The sequence shown here is derived from an EMBL/GenBank/DDBJ whole genome shotgun (WGS) entry which is preliminary data.</text>
</comment>
<sequence length="253" mass="29231">MLKVKITIVTATYNSERFIAKLYENLASQTYGNWEWIIVDDCSLDNSLGLLRELKRNDPRLTVLNNEKNMGAAVSRNRAIENASGDFIAFIDSDDLWESTKLDKQLKFMLSGNYEFSFTAYSVIKEDGVHAAVHVDLDNPKDSFTYEDMLCKKATLGCSTVMIKNHIISDMKMPLLRTGQDYAFWLKILRENKTAYLLKEPLTKYRIVTGSISRNKLKKAMRQWQIYRDVESIGFFKSCYCFMNYALRAILRG</sequence>
<dbReference type="Gene3D" id="3.90.550.10">
    <property type="entry name" value="Spore Coat Polysaccharide Biosynthesis Protein SpsA, Chain A"/>
    <property type="match status" value="1"/>
</dbReference>
<dbReference type="CDD" id="cd00761">
    <property type="entry name" value="Glyco_tranf_GTA_type"/>
    <property type="match status" value="1"/>
</dbReference>
<dbReference type="PANTHER" id="PTHR43685">
    <property type="entry name" value="GLYCOSYLTRANSFERASE"/>
    <property type="match status" value="1"/>
</dbReference>
<dbReference type="PANTHER" id="PTHR43685:SF2">
    <property type="entry name" value="GLYCOSYLTRANSFERASE 2-LIKE DOMAIN-CONTAINING PROTEIN"/>
    <property type="match status" value="1"/>
</dbReference>
<dbReference type="InterPro" id="IPR001173">
    <property type="entry name" value="Glyco_trans_2-like"/>
</dbReference>